<dbReference type="HOGENOM" id="CLU_554361_0_0_1"/>
<dbReference type="Proteomes" id="UP000015241">
    <property type="component" value="Unassembled WGS sequence"/>
</dbReference>
<evidence type="ECO:0000256" key="1">
    <source>
        <dbReference type="SAM" id="MobiDB-lite"/>
    </source>
</evidence>
<evidence type="ECO:0000256" key="2">
    <source>
        <dbReference type="SAM" id="SignalP"/>
    </source>
</evidence>
<feature type="signal peptide" evidence="2">
    <location>
        <begin position="1"/>
        <end position="21"/>
    </location>
</feature>
<keyword evidence="4" id="KW-1185">Reference proteome</keyword>
<feature type="chain" id="PRO_5004551381" description="C2H2-type domain-containing protein" evidence="2">
    <location>
        <begin position="22"/>
        <end position="492"/>
    </location>
</feature>
<organism evidence="3 4">
    <name type="scientific">Fomitopsis schrenkii</name>
    <name type="common">Brown rot fungus</name>
    <dbReference type="NCBI Taxonomy" id="2126942"/>
    <lineage>
        <taxon>Eukaryota</taxon>
        <taxon>Fungi</taxon>
        <taxon>Dikarya</taxon>
        <taxon>Basidiomycota</taxon>
        <taxon>Agaricomycotina</taxon>
        <taxon>Agaricomycetes</taxon>
        <taxon>Polyporales</taxon>
        <taxon>Fomitopsis</taxon>
    </lineage>
</organism>
<evidence type="ECO:0000313" key="4">
    <source>
        <dbReference type="Proteomes" id="UP000015241"/>
    </source>
</evidence>
<accession>S8FFV2</accession>
<dbReference type="EMBL" id="KE504177">
    <property type="protein sequence ID" value="EPS97289.1"/>
    <property type="molecule type" value="Genomic_DNA"/>
</dbReference>
<sequence length="492" mass="54674">MNAPLLSTVPIPFLLTPLLMGASIRKPVQHYTRFCCTTQAAPLRDASHPLAQHLNGIIPTASPHGASSECPQVRRPTGTGQRFPCDENTNGDEGGTSASWRESEDSEGRDIWDDHSITAYLSSRSNSINMPLTLAEIYDLAMYVLKNDQEVNLPAATEVNPPALPPQSDIRTYPSSSREQADRLLSENNQGRLRLGVRVNCYPDSSAYEKMRAYAPPITQAQRPEPVAPETIYDVHICSLLVAGGKRCGQKGSTEAIWAHIRAEHGVPAHVDQPEVGACDWGGCTERGLPLDLLKHWQQVHKSAVFQEYRGDMKTIVRCKLCAKEERKGSKPPTLKYLEQHMKTCHWKTNTRTTIIVQSLSQTIDPRMLMKPVEKAAKPAVQKRKRLDDDAGERTRHPQRRKIHFRAGDDGIYDDATPCVNAHTVCTNTATGTHRPDPYPIRARVLVDANAEPTQHHLPRRTSTYDAGIAWSSAQGRSDRNLIGDERVVTMA</sequence>
<dbReference type="InParanoid" id="S8FFV2"/>
<keyword evidence="2" id="KW-0732">Signal</keyword>
<name>S8FFV2_FOMSC</name>
<protein>
    <recommendedName>
        <fullName evidence="5">C2H2-type domain-containing protein</fullName>
    </recommendedName>
</protein>
<feature type="region of interest" description="Disordered" evidence="1">
    <location>
        <begin position="375"/>
        <end position="398"/>
    </location>
</feature>
<evidence type="ECO:0008006" key="5">
    <source>
        <dbReference type="Google" id="ProtNLM"/>
    </source>
</evidence>
<feature type="compositionally biased region" description="Polar residues" evidence="1">
    <location>
        <begin position="169"/>
        <end position="178"/>
    </location>
</feature>
<reference evidence="3 4" key="1">
    <citation type="journal article" date="2012" name="Science">
        <title>The Paleozoic origin of enzymatic lignin decomposition reconstructed from 31 fungal genomes.</title>
        <authorList>
            <person name="Floudas D."/>
            <person name="Binder M."/>
            <person name="Riley R."/>
            <person name="Barry K."/>
            <person name="Blanchette R.A."/>
            <person name="Henrissat B."/>
            <person name="Martinez A.T."/>
            <person name="Otillar R."/>
            <person name="Spatafora J.W."/>
            <person name="Yadav J.S."/>
            <person name="Aerts A."/>
            <person name="Benoit I."/>
            <person name="Boyd A."/>
            <person name="Carlson A."/>
            <person name="Copeland A."/>
            <person name="Coutinho P.M."/>
            <person name="de Vries R.P."/>
            <person name="Ferreira P."/>
            <person name="Findley K."/>
            <person name="Foster B."/>
            <person name="Gaskell J."/>
            <person name="Glotzer D."/>
            <person name="Gorecki P."/>
            <person name="Heitman J."/>
            <person name="Hesse C."/>
            <person name="Hori C."/>
            <person name="Igarashi K."/>
            <person name="Jurgens J.A."/>
            <person name="Kallen N."/>
            <person name="Kersten P."/>
            <person name="Kohler A."/>
            <person name="Kuees U."/>
            <person name="Kumar T.K.A."/>
            <person name="Kuo A."/>
            <person name="LaButti K."/>
            <person name="Larrondo L.F."/>
            <person name="Lindquist E."/>
            <person name="Ling A."/>
            <person name="Lombard V."/>
            <person name="Lucas S."/>
            <person name="Lundell T."/>
            <person name="Martin R."/>
            <person name="McLaughlin D.J."/>
            <person name="Morgenstern I."/>
            <person name="Morin E."/>
            <person name="Murat C."/>
            <person name="Nagy L.G."/>
            <person name="Nolan M."/>
            <person name="Ohm R.A."/>
            <person name="Patyshakuliyeva A."/>
            <person name="Rokas A."/>
            <person name="Ruiz-Duenas F.J."/>
            <person name="Sabat G."/>
            <person name="Salamov A."/>
            <person name="Samejima M."/>
            <person name="Schmutz J."/>
            <person name="Slot J.C."/>
            <person name="St John F."/>
            <person name="Stenlid J."/>
            <person name="Sun H."/>
            <person name="Sun S."/>
            <person name="Syed K."/>
            <person name="Tsang A."/>
            <person name="Wiebenga A."/>
            <person name="Young D."/>
            <person name="Pisabarro A."/>
            <person name="Eastwood D.C."/>
            <person name="Martin F."/>
            <person name="Cullen D."/>
            <person name="Grigoriev I.V."/>
            <person name="Hibbett D.S."/>
        </authorList>
    </citation>
    <scope>NUCLEOTIDE SEQUENCE</scope>
    <source>
        <strain evidence="4">FP-58527</strain>
    </source>
</reference>
<evidence type="ECO:0000313" key="3">
    <source>
        <dbReference type="EMBL" id="EPS97289.1"/>
    </source>
</evidence>
<feature type="compositionally biased region" description="Basic and acidic residues" evidence="1">
    <location>
        <begin position="386"/>
        <end position="396"/>
    </location>
</feature>
<feature type="region of interest" description="Disordered" evidence="1">
    <location>
        <begin position="61"/>
        <end position="108"/>
    </location>
</feature>
<gene>
    <name evidence="3" type="ORF">FOMPIDRAFT_92121</name>
</gene>
<feature type="region of interest" description="Disordered" evidence="1">
    <location>
        <begin position="156"/>
        <end position="181"/>
    </location>
</feature>
<proteinExistence type="predicted"/>
<dbReference type="AlphaFoldDB" id="S8FFV2"/>